<organism evidence="10">
    <name type="scientific">Harpegnathos saltator</name>
    <name type="common">Jerdon's jumping ant</name>
    <dbReference type="NCBI Taxonomy" id="610380"/>
    <lineage>
        <taxon>Eukaryota</taxon>
        <taxon>Metazoa</taxon>
        <taxon>Ecdysozoa</taxon>
        <taxon>Arthropoda</taxon>
        <taxon>Hexapoda</taxon>
        <taxon>Insecta</taxon>
        <taxon>Pterygota</taxon>
        <taxon>Neoptera</taxon>
        <taxon>Endopterygota</taxon>
        <taxon>Hymenoptera</taxon>
        <taxon>Apocrita</taxon>
        <taxon>Aculeata</taxon>
        <taxon>Formicoidea</taxon>
        <taxon>Formicidae</taxon>
        <taxon>Ponerinae</taxon>
        <taxon>Ponerini</taxon>
        <taxon>Harpegnathos</taxon>
    </lineage>
</organism>
<dbReference type="GO" id="GO:0034501">
    <property type="term" value="P:protein localization to kinetochore"/>
    <property type="evidence" value="ECO:0007669"/>
    <property type="project" value="TreeGrafter"/>
</dbReference>
<dbReference type="GO" id="GO:0007094">
    <property type="term" value="P:mitotic spindle assembly checkpoint signaling"/>
    <property type="evidence" value="ECO:0007669"/>
    <property type="project" value="TreeGrafter"/>
</dbReference>
<dbReference type="GO" id="GO:0000776">
    <property type="term" value="C:kinetochore"/>
    <property type="evidence" value="ECO:0007669"/>
    <property type="project" value="TreeGrafter"/>
</dbReference>
<dbReference type="PROSITE" id="PS00107">
    <property type="entry name" value="PROTEIN_KINASE_ATP"/>
    <property type="match status" value="1"/>
</dbReference>
<proteinExistence type="predicted"/>
<dbReference type="InterPro" id="IPR011009">
    <property type="entry name" value="Kinase-like_dom_sf"/>
</dbReference>
<feature type="region of interest" description="Disordered" evidence="7">
    <location>
        <begin position="57"/>
        <end position="77"/>
    </location>
</feature>
<keyword evidence="2" id="KW-0808">Transferase</keyword>
<dbReference type="SMART" id="SM00220">
    <property type="entry name" value="S_TKc"/>
    <property type="match status" value="1"/>
</dbReference>
<dbReference type="OMA" id="PCTSHKQ"/>
<dbReference type="Pfam" id="PF00069">
    <property type="entry name" value="Pkinase"/>
    <property type="match status" value="1"/>
</dbReference>
<dbReference type="GO" id="GO:0004712">
    <property type="term" value="F:protein serine/threonine/tyrosine kinase activity"/>
    <property type="evidence" value="ECO:0007669"/>
    <property type="project" value="TreeGrafter"/>
</dbReference>
<dbReference type="EMBL" id="GL447151">
    <property type="protein sequence ID" value="EFN86837.1"/>
    <property type="molecule type" value="Genomic_DNA"/>
</dbReference>
<dbReference type="STRING" id="610380.E2BBR1"/>
<dbReference type="InterPro" id="IPR008271">
    <property type="entry name" value="Ser/Thr_kinase_AS"/>
</dbReference>
<dbReference type="Proteomes" id="UP000008237">
    <property type="component" value="Unassembled WGS sequence"/>
</dbReference>
<evidence type="ECO:0000259" key="8">
    <source>
        <dbReference type="PROSITE" id="PS50011"/>
    </source>
</evidence>
<dbReference type="GO" id="GO:0005634">
    <property type="term" value="C:nucleus"/>
    <property type="evidence" value="ECO:0007669"/>
    <property type="project" value="TreeGrafter"/>
</dbReference>
<dbReference type="OrthoDB" id="20524at2759"/>
<dbReference type="PROSITE" id="PS00108">
    <property type="entry name" value="PROTEIN_KINASE_ST"/>
    <property type="match status" value="1"/>
</dbReference>
<dbReference type="InterPro" id="IPR000719">
    <property type="entry name" value="Prot_kinase_dom"/>
</dbReference>
<evidence type="ECO:0000256" key="7">
    <source>
        <dbReference type="SAM" id="MobiDB-lite"/>
    </source>
</evidence>
<dbReference type="GO" id="GO:0033316">
    <property type="term" value="P:meiotic spindle assembly checkpoint signaling"/>
    <property type="evidence" value="ECO:0007669"/>
    <property type="project" value="TreeGrafter"/>
</dbReference>
<dbReference type="Gene3D" id="1.10.510.10">
    <property type="entry name" value="Transferase(Phosphotransferase) domain 1"/>
    <property type="match status" value="1"/>
</dbReference>
<sequence>MHISEESHKVACNISHIIDELSCTISNKEEDKVSNVNVENCLSLERLNKLEIYTSKNEEETQGCNDDKAVSKNHQDDSIHECPTNVALPSSSLLFYKGDYNTKADANRSLQSTDNGYQLLHENAHMSNLLSRRKEEHMYNMLPENKRLLGTSDSFLLNLNKEDKWHKGMQNLASIEQCSKNREEEYHRIISNVEPESVSMSQNTSANSTHSTAKYSSQYNVAKYEGNEKYAASESKRVDFSTPSLNDMGKTFSSSNRLIVETPMKHMHGTMHPNPCTSHKQLFRTPQNKLSSDLSKGHIQTPSTILSSWCHNTCHNTRHTPMDGKSHSTKDCLQTSKNTVYAPVIGRGESSRCFGPDMKSARRPLTDAKLTHSDSSTYPLEVRPLILQKLSETKRVTSEVQQDDRSKKTVGLSEVKLTQREVNYDKDLKSTNLVEETKENKQPNLPEALLGNDRKIMQESNQVIIGSSMGLKVVQEPACKYNIEDNVVPNTECRDSQDHLRQREGSRQIVDKVGNVQFSVPSNIPQQRQRKTLFVKDREYLILGSLGQGMSGEVLRVQDLSCGELRAIKCVNLNKMDKESAQGCLDEISLLHKLQAPCVVRMFDYQIRESMVHVVMEMGDTDLSRLLKSMSQEKQIPLTMILYYWTEMLTAVKHIHNNGVIHSDLKPANFLLVRGRLKLIDFGIASNINSDMTSVLKNNPIGTLNYISPEALMDIGGSADSPTQNVKYKISFKSDVWSLGCILYSLVYGHTPFHHIRSQWAKVNAITNPKPNISFPAATFSNEFQDCERAPPVLIDVMRKCLQHDPKARPTVSQLLQVQYVPTKQNVAAMVPDIPANILIKIRHTLNEEEWRHLIQVGAF</sequence>
<evidence type="ECO:0000256" key="1">
    <source>
        <dbReference type="ARBA" id="ARBA00022527"/>
    </source>
</evidence>
<evidence type="ECO:0000256" key="6">
    <source>
        <dbReference type="PROSITE-ProRule" id="PRU10141"/>
    </source>
</evidence>
<keyword evidence="10" id="KW-1185">Reference proteome</keyword>
<dbReference type="InParanoid" id="E2BBR1"/>
<dbReference type="AlphaFoldDB" id="E2BBR1"/>
<dbReference type="Gene3D" id="3.30.200.20">
    <property type="entry name" value="Phosphorylase Kinase, domain 1"/>
    <property type="match status" value="1"/>
</dbReference>
<keyword evidence="1" id="KW-0723">Serine/threonine-protein kinase</keyword>
<dbReference type="PROSITE" id="PS50011">
    <property type="entry name" value="PROTEIN_KINASE_DOM"/>
    <property type="match status" value="1"/>
</dbReference>
<evidence type="ECO:0000313" key="9">
    <source>
        <dbReference type="EMBL" id="EFN86837.1"/>
    </source>
</evidence>
<dbReference type="InterPro" id="IPR017441">
    <property type="entry name" value="Protein_kinase_ATP_BS"/>
</dbReference>
<evidence type="ECO:0000313" key="10">
    <source>
        <dbReference type="Proteomes" id="UP000008237"/>
    </source>
</evidence>
<dbReference type="PANTHER" id="PTHR22974:SF21">
    <property type="entry name" value="DUAL SPECIFICITY PROTEIN KINASE TTK"/>
    <property type="match status" value="1"/>
</dbReference>
<evidence type="ECO:0000256" key="3">
    <source>
        <dbReference type="ARBA" id="ARBA00022741"/>
    </source>
</evidence>
<dbReference type="GO" id="GO:0007059">
    <property type="term" value="P:chromosome segregation"/>
    <property type="evidence" value="ECO:0007669"/>
    <property type="project" value="TreeGrafter"/>
</dbReference>
<keyword evidence="3 6" id="KW-0547">Nucleotide-binding</keyword>
<feature type="domain" description="Protein kinase" evidence="8">
    <location>
        <begin position="540"/>
        <end position="821"/>
    </location>
</feature>
<gene>
    <name evidence="9" type="ORF">EAI_01760</name>
</gene>
<dbReference type="PANTHER" id="PTHR22974">
    <property type="entry name" value="MIXED LINEAGE PROTEIN KINASE"/>
    <property type="match status" value="1"/>
</dbReference>
<dbReference type="GO" id="GO:0004674">
    <property type="term" value="F:protein serine/threonine kinase activity"/>
    <property type="evidence" value="ECO:0007669"/>
    <property type="project" value="UniProtKB-KW"/>
</dbReference>
<dbReference type="GO" id="GO:0005524">
    <property type="term" value="F:ATP binding"/>
    <property type="evidence" value="ECO:0007669"/>
    <property type="project" value="UniProtKB-UniRule"/>
</dbReference>
<keyword evidence="5 6" id="KW-0067">ATP-binding</keyword>
<keyword evidence="4 9" id="KW-0418">Kinase</keyword>
<dbReference type="SUPFAM" id="SSF56112">
    <property type="entry name" value="Protein kinase-like (PK-like)"/>
    <property type="match status" value="1"/>
</dbReference>
<feature type="compositionally biased region" description="Basic and acidic residues" evidence="7">
    <location>
        <begin position="65"/>
        <end position="77"/>
    </location>
</feature>
<accession>E2BBR1</accession>
<feature type="binding site" evidence="6">
    <location>
        <position position="569"/>
    </location>
    <ligand>
        <name>ATP</name>
        <dbReference type="ChEBI" id="CHEBI:30616"/>
    </ligand>
</feature>
<reference evidence="9 10" key="1">
    <citation type="journal article" date="2010" name="Science">
        <title>Genomic comparison of the ants Camponotus floridanus and Harpegnathos saltator.</title>
        <authorList>
            <person name="Bonasio R."/>
            <person name="Zhang G."/>
            <person name="Ye C."/>
            <person name="Mutti N.S."/>
            <person name="Fang X."/>
            <person name="Qin N."/>
            <person name="Donahue G."/>
            <person name="Yang P."/>
            <person name="Li Q."/>
            <person name="Li C."/>
            <person name="Zhang P."/>
            <person name="Huang Z."/>
            <person name="Berger S.L."/>
            <person name="Reinberg D."/>
            <person name="Wang J."/>
            <person name="Liebig J."/>
        </authorList>
    </citation>
    <scope>NUCLEOTIDE SEQUENCE [LARGE SCALE GENOMIC DNA]</scope>
    <source>
        <strain evidence="9 10">R22 G/1</strain>
    </source>
</reference>
<evidence type="ECO:0000256" key="4">
    <source>
        <dbReference type="ARBA" id="ARBA00022777"/>
    </source>
</evidence>
<evidence type="ECO:0000256" key="2">
    <source>
        <dbReference type="ARBA" id="ARBA00022679"/>
    </source>
</evidence>
<protein>
    <submittedName>
        <fullName evidence="9">Dual specificity protein kinase TTK</fullName>
    </submittedName>
</protein>
<name>E2BBR1_HARSA</name>
<evidence type="ECO:0000256" key="5">
    <source>
        <dbReference type="ARBA" id="ARBA00022840"/>
    </source>
</evidence>